<dbReference type="PANTHER" id="PTHR30040:SF2">
    <property type="entry name" value="FAD:PROTEIN FMN TRANSFERASE"/>
    <property type="match status" value="1"/>
</dbReference>
<dbReference type="PANTHER" id="PTHR30040">
    <property type="entry name" value="THIAMINE BIOSYNTHESIS LIPOPROTEIN APBE"/>
    <property type="match status" value="1"/>
</dbReference>
<evidence type="ECO:0000256" key="2">
    <source>
        <dbReference type="ARBA" id="ARBA00011955"/>
    </source>
</evidence>
<dbReference type="EC" id="2.7.1.180" evidence="2"/>
<evidence type="ECO:0000256" key="3">
    <source>
        <dbReference type="ARBA" id="ARBA00016337"/>
    </source>
</evidence>
<keyword evidence="4" id="KW-0285">Flavoprotein</keyword>
<name>A0A6J6J9X6_9ZZZZ</name>
<evidence type="ECO:0000256" key="8">
    <source>
        <dbReference type="ARBA" id="ARBA00022842"/>
    </source>
</evidence>
<dbReference type="AlphaFoldDB" id="A0A6J6J9X6"/>
<keyword evidence="5" id="KW-0808">Transferase</keyword>
<evidence type="ECO:0000256" key="10">
    <source>
        <dbReference type="ARBA" id="ARBA00048540"/>
    </source>
</evidence>
<protein>
    <recommendedName>
        <fullName evidence="3">FAD:protein FMN transferase</fullName>
        <ecNumber evidence="2">2.7.1.180</ecNumber>
    </recommendedName>
    <alternativeName>
        <fullName evidence="9">Flavin transferase</fullName>
    </alternativeName>
</protein>
<gene>
    <name evidence="11" type="ORF">UFOPK2032_00805</name>
</gene>
<dbReference type="Gene3D" id="3.10.520.10">
    <property type="entry name" value="ApbE-like domains"/>
    <property type="match status" value="1"/>
</dbReference>
<accession>A0A6J6J9X6</accession>
<dbReference type="EMBL" id="CAEZVM010000029">
    <property type="protein sequence ID" value="CAB4633821.1"/>
    <property type="molecule type" value="Genomic_DNA"/>
</dbReference>
<keyword evidence="7" id="KW-0274">FAD</keyword>
<dbReference type="Pfam" id="PF02424">
    <property type="entry name" value="ApbE"/>
    <property type="match status" value="1"/>
</dbReference>
<keyword evidence="6" id="KW-0479">Metal-binding</keyword>
<evidence type="ECO:0000256" key="5">
    <source>
        <dbReference type="ARBA" id="ARBA00022679"/>
    </source>
</evidence>
<dbReference type="InterPro" id="IPR024932">
    <property type="entry name" value="ApbE"/>
</dbReference>
<dbReference type="SUPFAM" id="SSF143631">
    <property type="entry name" value="ApbE-like"/>
    <property type="match status" value="1"/>
</dbReference>
<proteinExistence type="predicted"/>
<keyword evidence="8" id="KW-0460">Magnesium</keyword>
<sequence>MSEWKNKTSGFFDPVSPEGTYDPSGLVKAWAAKNAAVYLEANGYGDFTLNAGGDVYLGPRVKTDPLSRVGLSNLKSIAAKDASVNMILDLSGSPYRAVATSGSSERGEHIWTKDDLNTPKYLQATVVATDLVTADIWATALISGGKQALELFEQECKTLDAVAVVTSQDGKITSTTGFAQLLAALQ</sequence>
<dbReference type="InterPro" id="IPR003374">
    <property type="entry name" value="ApbE-like_sf"/>
</dbReference>
<evidence type="ECO:0000313" key="11">
    <source>
        <dbReference type="EMBL" id="CAB4633821.1"/>
    </source>
</evidence>
<comment type="catalytic activity">
    <reaction evidence="10">
        <text>L-threonyl-[protein] + FAD = FMN-L-threonyl-[protein] + AMP + H(+)</text>
        <dbReference type="Rhea" id="RHEA:36847"/>
        <dbReference type="Rhea" id="RHEA-COMP:11060"/>
        <dbReference type="Rhea" id="RHEA-COMP:11061"/>
        <dbReference type="ChEBI" id="CHEBI:15378"/>
        <dbReference type="ChEBI" id="CHEBI:30013"/>
        <dbReference type="ChEBI" id="CHEBI:57692"/>
        <dbReference type="ChEBI" id="CHEBI:74257"/>
        <dbReference type="ChEBI" id="CHEBI:456215"/>
        <dbReference type="EC" id="2.7.1.180"/>
    </reaction>
</comment>
<organism evidence="11">
    <name type="scientific">freshwater metagenome</name>
    <dbReference type="NCBI Taxonomy" id="449393"/>
    <lineage>
        <taxon>unclassified sequences</taxon>
        <taxon>metagenomes</taxon>
        <taxon>ecological metagenomes</taxon>
    </lineage>
</organism>
<reference evidence="11" key="1">
    <citation type="submission" date="2020-05" db="EMBL/GenBank/DDBJ databases">
        <authorList>
            <person name="Chiriac C."/>
            <person name="Salcher M."/>
            <person name="Ghai R."/>
            <person name="Kavagutti S V."/>
        </authorList>
    </citation>
    <scope>NUCLEOTIDE SEQUENCE</scope>
</reference>
<dbReference type="GO" id="GO:0046872">
    <property type="term" value="F:metal ion binding"/>
    <property type="evidence" value="ECO:0007669"/>
    <property type="project" value="UniProtKB-KW"/>
</dbReference>
<comment type="cofactor">
    <cofactor evidence="1">
        <name>Mg(2+)</name>
        <dbReference type="ChEBI" id="CHEBI:18420"/>
    </cofactor>
</comment>
<evidence type="ECO:0000256" key="1">
    <source>
        <dbReference type="ARBA" id="ARBA00001946"/>
    </source>
</evidence>
<evidence type="ECO:0000256" key="4">
    <source>
        <dbReference type="ARBA" id="ARBA00022630"/>
    </source>
</evidence>
<dbReference type="GO" id="GO:0016740">
    <property type="term" value="F:transferase activity"/>
    <property type="evidence" value="ECO:0007669"/>
    <property type="project" value="UniProtKB-KW"/>
</dbReference>
<evidence type="ECO:0000256" key="6">
    <source>
        <dbReference type="ARBA" id="ARBA00022723"/>
    </source>
</evidence>
<evidence type="ECO:0000256" key="9">
    <source>
        <dbReference type="ARBA" id="ARBA00031306"/>
    </source>
</evidence>
<evidence type="ECO:0000256" key="7">
    <source>
        <dbReference type="ARBA" id="ARBA00022827"/>
    </source>
</evidence>